<dbReference type="Proteomes" id="UP000054564">
    <property type="component" value="Unassembled WGS sequence"/>
</dbReference>
<comment type="caution">
    <text evidence="2">The sequence shown here is derived from an EMBL/GenBank/DDBJ whole genome shotgun (WGS) entry which is preliminary data.</text>
</comment>
<feature type="region of interest" description="Disordered" evidence="1">
    <location>
        <begin position="1"/>
        <end position="36"/>
    </location>
</feature>
<evidence type="ECO:0000313" key="3">
    <source>
        <dbReference type="Proteomes" id="UP000054564"/>
    </source>
</evidence>
<protein>
    <submittedName>
        <fullName evidence="2">Uncharacterized protein</fullName>
    </submittedName>
</protein>
<dbReference type="AlphaFoldDB" id="A0A0L0VBH1"/>
<reference evidence="3" key="1">
    <citation type="submission" date="2014-03" db="EMBL/GenBank/DDBJ databases">
        <title>The Genome Sequence of Puccinia striiformis f. sp. tritici PST-78.</title>
        <authorList>
            <consortium name="The Broad Institute Genome Sequencing Platform"/>
            <person name="Cuomo C."/>
            <person name="Hulbert S."/>
            <person name="Chen X."/>
            <person name="Walker B."/>
            <person name="Young S.K."/>
            <person name="Zeng Q."/>
            <person name="Gargeya S."/>
            <person name="Fitzgerald M."/>
            <person name="Haas B."/>
            <person name="Abouelleil A."/>
            <person name="Alvarado L."/>
            <person name="Arachchi H.M."/>
            <person name="Berlin A.M."/>
            <person name="Chapman S.B."/>
            <person name="Goldberg J."/>
            <person name="Griggs A."/>
            <person name="Gujja S."/>
            <person name="Hansen M."/>
            <person name="Howarth C."/>
            <person name="Imamovic A."/>
            <person name="Larimer J."/>
            <person name="McCowan C."/>
            <person name="Montmayeur A."/>
            <person name="Murphy C."/>
            <person name="Neiman D."/>
            <person name="Pearson M."/>
            <person name="Priest M."/>
            <person name="Roberts A."/>
            <person name="Saif S."/>
            <person name="Shea T."/>
            <person name="Sisk P."/>
            <person name="Sykes S."/>
            <person name="Wortman J."/>
            <person name="Nusbaum C."/>
            <person name="Birren B."/>
        </authorList>
    </citation>
    <scope>NUCLEOTIDE SEQUENCE [LARGE SCALE GENOMIC DNA]</scope>
    <source>
        <strain evidence="3">race PST-78</strain>
    </source>
</reference>
<name>A0A0L0VBH1_9BASI</name>
<evidence type="ECO:0000256" key="1">
    <source>
        <dbReference type="SAM" id="MobiDB-lite"/>
    </source>
</evidence>
<proteinExistence type="predicted"/>
<evidence type="ECO:0000313" key="2">
    <source>
        <dbReference type="EMBL" id="KNE96344.1"/>
    </source>
</evidence>
<organism evidence="2 3">
    <name type="scientific">Puccinia striiformis f. sp. tritici PST-78</name>
    <dbReference type="NCBI Taxonomy" id="1165861"/>
    <lineage>
        <taxon>Eukaryota</taxon>
        <taxon>Fungi</taxon>
        <taxon>Dikarya</taxon>
        <taxon>Basidiomycota</taxon>
        <taxon>Pucciniomycotina</taxon>
        <taxon>Pucciniomycetes</taxon>
        <taxon>Pucciniales</taxon>
        <taxon>Pucciniaceae</taxon>
        <taxon>Puccinia</taxon>
    </lineage>
</organism>
<sequence>MVRPSMGNPFKPDTRNNKKRKSRHADRYAEERQTLDALKQGNYSAPIIIVDQEQARLDNNHSDGLGHEAHKELDSGYQSTIDPNDVLSAWGSIPWDVMSPLNLIQPSQLWYPLLDPSIISTAREQDCNINQQILSNNQEKSMFKLFTSYLRLHEKTNNWTSESTFHDFCPWFCRCDKTA</sequence>
<feature type="compositionally biased region" description="Basic and acidic residues" evidence="1">
    <location>
        <begin position="25"/>
        <end position="34"/>
    </location>
</feature>
<dbReference type="EMBL" id="AJIL01000083">
    <property type="protein sequence ID" value="KNE96344.1"/>
    <property type="molecule type" value="Genomic_DNA"/>
</dbReference>
<keyword evidence="3" id="KW-1185">Reference proteome</keyword>
<gene>
    <name evidence="2" type="ORF">PSTG_10311</name>
</gene>
<accession>A0A0L0VBH1</accession>